<dbReference type="Gramene" id="ONI16592">
    <property type="protein sequence ID" value="ONI16592"/>
    <property type="gene ID" value="PRUPE_3G108600"/>
</dbReference>
<accession>M5WZ06</accession>
<proteinExistence type="predicted"/>
<evidence type="ECO:0000313" key="2">
    <source>
        <dbReference type="Proteomes" id="UP000006882"/>
    </source>
</evidence>
<evidence type="ECO:0000313" key="1">
    <source>
        <dbReference type="EMBL" id="ONI16592.1"/>
    </source>
</evidence>
<sequence>MKGHGSQRWFALQAYTLVFPSVSLETFKPNKERHFAYIYKNETNPTHRLNIFQTRCFRLLENSKKVILFQLFSFFSLAFSPSCASRLG</sequence>
<reference evidence="1 2" key="1">
    <citation type="journal article" date="2013" name="Nat. Genet.">
        <title>The high-quality draft genome of peach (Prunus persica) identifies unique patterns of genetic diversity, domestication and genome evolution.</title>
        <authorList>
            <consortium name="International Peach Genome Initiative"/>
            <person name="Verde I."/>
            <person name="Abbott A.G."/>
            <person name="Scalabrin S."/>
            <person name="Jung S."/>
            <person name="Shu S."/>
            <person name="Marroni F."/>
            <person name="Zhebentyayeva T."/>
            <person name="Dettori M.T."/>
            <person name="Grimwood J."/>
            <person name="Cattonaro F."/>
            <person name="Zuccolo A."/>
            <person name="Rossini L."/>
            <person name="Jenkins J."/>
            <person name="Vendramin E."/>
            <person name="Meisel L.A."/>
            <person name="Decroocq V."/>
            <person name="Sosinski B."/>
            <person name="Prochnik S."/>
            <person name="Mitros T."/>
            <person name="Policriti A."/>
            <person name="Cipriani G."/>
            <person name="Dondini L."/>
            <person name="Ficklin S."/>
            <person name="Goodstein D.M."/>
            <person name="Xuan P."/>
            <person name="Del Fabbro C."/>
            <person name="Aramini V."/>
            <person name="Copetti D."/>
            <person name="Gonzalez S."/>
            <person name="Horner D.S."/>
            <person name="Falchi R."/>
            <person name="Lucas S."/>
            <person name="Mica E."/>
            <person name="Maldonado J."/>
            <person name="Lazzari B."/>
            <person name="Bielenberg D."/>
            <person name="Pirona R."/>
            <person name="Miculan M."/>
            <person name="Barakat A."/>
            <person name="Testolin R."/>
            <person name="Stella A."/>
            <person name="Tartarini S."/>
            <person name="Tonutti P."/>
            <person name="Arus P."/>
            <person name="Orellana A."/>
            <person name="Wells C."/>
            <person name="Main D."/>
            <person name="Vizzotto G."/>
            <person name="Silva H."/>
            <person name="Salamini F."/>
            <person name="Schmutz J."/>
            <person name="Morgante M."/>
            <person name="Rokhsar D.S."/>
        </authorList>
    </citation>
    <scope>NUCLEOTIDE SEQUENCE [LARGE SCALE GENOMIC DNA]</scope>
    <source>
        <strain evidence="2">cv. Nemared</strain>
    </source>
</reference>
<dbReference type="AlphaFoldDB" id="M5WZ06"/>
<protein>
    <submittedName>
        <fullName evidence="1">Uncharacterized protein</fullName>
    </submittedName>
</protein>
<gene>
    <name evidence="1" type="ORF">PRUPE_3G108600</name>
</gene>
<dbReference type="Proteomes" id="UP000006882">
    <property type="component" value="Chromosome G3"/>
</dbReference>
<keyword evidence="2" id="KW-1185">Reference proteome</keyword>
<dbReference type="HOGENOM" id="CLU_2473219_0_0_1"/>
<organism evidence="1 2">
    <name type="scientific">Prunus persica</name>
    <name type="common">Peach</name>
    <name type="synonym">Amygdalus persica</name>
    <dbReference type="NCBI Taxonomy" id="3760"/>
    <lineage>
        <taxon>Eukaryota</taxon>
        <taxon>Viridiplantae</taxon>
        <taxon>Streptophyta</taxon>
        <taxon>Embryophyta</taxon>
        <taxon>Tracheophyta</taxon>
        <taxon>Spermatophyta</taxon>
        <taxon>Magnoliopsida</taxon>
        <taxon>eudicotyledons</taxon>
        <taxon>Gunneridae</taxon>
        <taxon>Pentapetalae</taxon>
        <taxon>rosids</taxon>
        <taxon>fabids</taxon>
        <taxon>Rosales</taxon>
        <taxon>Rosaceae</taxon>
        <taxon>Amygdaloideae</taxon>
        <taxon>Amygdaleae</taxon>
        <taxon>Prunus</taxon>
    </lineage>
</organism>
<dbReference type="EMBL" id="CM007653">
    <property type="protein sequence ID" value="ONI16592.1"/>
    <property type="molecule type" value="Genomic_DNA"/>
</dbReference>
<name>M5WZ06_PRUPE</name>